<accession>A0A3D9HUI4</accession>
<sequence length="231" mass="26469">MPTWLEITLRTFMAVAVLFIITRILGKRQVSQLSLFEYITGISIGNLAAYLSLDTDSEWYIGIVALVVWVSISYGIEVLQLKSKRARDFLDGTSTILMRNGKILEDNLREERITSDELLEMLRKKNVFNVAQVDFAILDTSGELNVLLKKEYQPLTPSDINLPVPPEKYNMAVIMDGKIMEDSLKKVGLNRDWLNSKLRQLGVSMDKIYFAQVDSQNKLYIDPYDDSLKRH</sequence>
<keyword evidence="6 7" id="KW-0472">Membrane</keyword>
<dbReference type="PANTHER" id="PTHR34582">
    <property type="entry name" value="UPF0702 TRANSMEMBRANE PROTEIN YCAP"/>
    <property type="match status" value="1"/>
</dbReference>
<dbReference type="OrthoDB" id="9778331at2"/>
<proteinExistence type="inferred from homology"/>
<feature type="domain" description="YetF C-terminal" evidence="8">
    <location>
        <begin position="82"/>
        <end position="214"/>
    </location>
</feature>
<protein>
    <submittedName>
        <fullName evidence="9">Uncharacterized membrane protein YcaP (DUF421 family)</fullName>
    </submittedName>
</protein>
<dbReference type="PANTHER" id="PTHR34582:SF7">
    <property type="entry name" value="UPF0702 TRANSMEMBRANE PROTEIN YDFS"/>
    <property type="match status" value="1"/>
</dbReference>
<evidence type="ECO:0000256" key="6">
    <source>
        <dbReference type="ARBA" id="ARBA00023136"/>
    </source>
</evidence>
<evidence type="ECO:0000256" key="3">
    <source>
        <dbReference type="ARBA" id="ARBA00022475"/>
    </source>
</evidence>
<gene>
    <name evidence="9" type="ORF">DFP98_15120</name>
</gene>
<evidence type="ECO:0000256" key="4">
    <source>
        <dbReference type="ARBA" id="ARBA00022692"/>
    </source>
</evidence>
<keyword evidence="3" id="KW-1003">Cell membrane</keyword>
<comment type="similarity">
    <text evidence="2">Belongs to the UPF0702 family.</text>
</comment>
<dbReference type="RefSeq" id="WP_116065557.1">
    <property type="nucleotide sequence ID" value="NZ_QRDZ01000051.1"/>
</dbReference>
<keyword evidence="5 7" id="KW-1133">Transmembrane helix</keyword>
<comment type="caution">
    <text evidence="9">The sequence shown here is derived from an EMBL/GenBank/DDBJ whole genome shotgun (WGS) entry which is preliminary data.</text>
</comment>
<feature type="transmembrane region" description="Helical" evidence="7">
    <location>
        <begin position="59"/>
        <end position="79"/>
    </location>
</feature>
<evidence type="ECO:0000313" key="10">
    <source>
        <dbReference type="Proteomes" id="UP000256977"/>
    </source>
</evidence>
<feature type="transmembrane region" description="Helical" evidence="7">
    <location>
        <begin position="33"/>
        <end position="53"/>
    </location>
</feature>
<evidence type="ECO:0000256" key="5">
    <source>
        <dbReference type="ARBA" id="ARBA00022989"/>
    </source>
</evidence>
<evidence type="ECO:0000256" key="1">
    <source>
        <dbReference type="ARBA" id="ARBA00004651"/>
    </source>
</evidence>
<keyword evidence="4 7" id="KW-0812">Transmembrane</keyword>
<dbReference type="Proteomes" id="UP000256977">
    <property type="component" value="Unassembled WGS sequence"/>
</dbReference>
<keyword evidence="10" id="KW-1185">Reference proteome</keyword>
<evidence type="ECO:0000256" key="2">
    <source>
        <dbReference type="ARBA" id="ARBA00006448"/>
    </source>
</evidence>
<feature type="transmembrane region" description="Helical" evidence="7">
    <location>
        <begin position="7"/>
        <end position="26"/>
    </location>
</feature>
<evidence type="ECO:0000259" key="8">
    <source>
        <dbReference type="Pfam" id="PF04239"/>
    </source>
</evidence>
<evidence type="ECO:0000256" key="7">
    <source>
        <dbReference type="SAM" id="Phobius"/>
    </source>
</evidence>
<dbReference type="Pfam" id="PF04239">
    <property type="entry name" value="DUF421"/>
    <property type="match status" value="1"/>
</dbReference>
<dbReference type="GO" id="GO:0005886">
    <property type="term" value="C:plasma membrane"/>
    <property type="evidence" value="ECO:0007669"/>
    <property type="project" value="UniProtKB-SubCell"/>
</dbReference>
<dbReference type="EMBL" id="QRDZ01000051">
    <property type="protein sequence ID" value="RED53099.1"/>
    <property type="molecule type" value="Genomic_DNA"/>
</dbReference>
<reference evidence="9 10" key="1">
    <citation type="submission" date="2018-07" db="EMBL/GenBank/DDBJ databases">
        <title>Genomic Encyclopedia of Type Strains, Phase III (KMG-III): the genomes of soil and plant-associated and newly described type strains.</title>
        <authorList>
            <person name="Whitman W."/>
        </authorList>
    </citation>
    <scope>NUCLEOTIDE SEQUENCE [LARGE SCALE GENOMIC DNA]</scope>
    <source>
        <strain evidence="9 10">CECT 7287</strain>
    </source>
</reference>
<comment type="subcellular location">
    <subcellularLocation>
        <location evidence="1">Cell membrane</location>
        <topology evidence="1">Multi-pass membrane protein</topology>
    </subcellularLocation>
</comment>
<dbReference type="InterPro" id="IPR023090">
    <property type="entry name" value="UPF0702_alpha/beta_dom_sf"/>
</dbReference>
<dbReference type="AlphaFoldDB" id="A0A3D9HUI4"/>
<name>A0A3D9HUI4_9BACL</name>
<organism evidence="9 10">
    <name type="scientific">Cohnella phaseoli</name>
    <dbReference type="NCBI Taxonomy" id="456490"/>
    <lineage>
        <taxon>Bacteria</taxon>
        <taxon>Bacillati</taxon>
        <taxon>Bacillota</taxon>
        <taxon>Bacilli</taxon>
        <taxon>Bacillales</taxon>
        <taxon>Paenibacillaceae</taxon>
        <taxon>Cohnella</taxon>
    </lineage>
</organism>
<dbReference type="Gene3D" id="3.30.240.20">
    <property type="entry name" value="bsu07140 like domains"/>
    <property type="match status" value="2"/>
</dbReference>
<evidence type="ECO:0000313" key="9">
    <source>
        <dbReference type="EMBL" id="RED53099.1"/>
    </source>
</evidence>
<dbReference type="InterPro" id="IPR007353">
    <property type="entry name" value="DUF421"/>
</dbReference>